<feature type="site" description="Positions MEP for the nucleophilic attack" evidence="14">
    <location>
        <position position="154"/>
    </location>
</feature>
<comment type="caution">
    <text evidence="16">The sequence shown here is derived from an EMBL/GenBank/DDBJ whole genome shotgun (WGS) entry which is preliminary data.</text>
</comment>
<name>A0A916QY84_9RHOB</name>
<feature type="binding site" evidence="14">
    <location>
        <begin position="282"/>
        <end position="284"/>
    </location>
    <ligand>
        <name>4-CDP-2-C-methyl-D-erythritol 2-phosphate</name>
        <dbReference type="ChEBI" id="CHEBI:57919"/>
    </ligand>
</feature>
<comment type="similarity">
    <text evidence="6">Belongs to the IspF family.</text>
</comment>
<organism evidence="16 17">
    <name type="scientific">Neptunicoccus cionae</name>
    <dbReference type="NCBI Taxonomy" id="2035344"/>
    <lineage>
        <taxon>Bacteria</taxon>
        <taxon>Pseudomonadati</taxon>
        <taxon>Pseudomonadota</taxon>
        <taxon>Alphaproteobacteria</taxon>
        <taxon>Rhodobacterales</taxon>
        <taxon>Paracoccaceae</taxon>
        <taxon>Neptunicoccus</taxon>
    </lineage>
</organism>
<feature type="binding site" evidence="14">
    <location>
        <begin position="260"/>
        <end position="261"/>
    </location>
    <ligand>
        <name>4-CDP-2-C-methyl-D-erythritol 2-phosphate</name>
        <dbReference type="ChEBI" id="CHEBI:57919"/>
    </ligand>
</feature>
<evidence type="ECO:0000256" key="4">
    <source>
        <dbReference type="ARBA" id="ARBA00004709"/>
    </source>
</evidence>
<evidence type="ECO:0000256" key="6">
    <source>
        <dbReference type="ARBA" id="ARBA00008480"/>
    </source>
</evidence>
<feature type="binding site" evidence="14">
    <location>
        <position position="234"/>
    </location>
    <ligand>
        <name>a divalent metal cation</name>
        <dbReference type="ChEBI" id="CHEBI:60240"/>
    </ligand>
</feature>
<gene>
    <name evidence="14 16" type="primary">ispDF</name>
    <name evidence="16" type="ORF">GCM10011498_21610</name>
</gene>
<dbReference type="CDD" id="cd00554">
    <property type="entry name" value="MECDP_synthase"/>
    <property type="match status" value="1"/>
</dbReference>
<feature type="binding site" evidence="14">
    <location>
        <position position="236"/>
    </location>
    <ligand>
        <name>a divalent metal cation</name>
        <dbReference type="ChEBI" id="CHEBI:60240"/>
    </ligand>
</feature>
<dbReference type="CDD" id="cd02516">
    <property type="entry name" value="CDP-ME_synthetase"/>
    <property type="match status" value="1"/>
</dbReference>
<reference evidence="16" key="1">
    <citation type="journal article" date="2014" name="Int. J. Syst. Evol. Microbiol.">
        <title>Complete genome sequence of Corynebacterium casei LMG S-19264T (=DSM 44701T), isolated from a smear-ripened cheese.</title>
        <authorList>
            <consortium name="US DOE Joint Genome Institute (JGI-PGF)"/>
            <person name="Walter F."/>
            <person name="Albersmeier A."/>
            <person name="Kalinowski J."/>
            <person name="Ruckert C."/>
        </authorList>
    </citation>
    <scope>NUCLEOTIDE SEQUENCE</scope>
    <source>
        <strain evidence="16">CGMCC 1.15880</strain>
    </source>
</reference>
<keyword evidence="12 14" id="KW-0456">Lyase</keyword>
<comment type="pathway">
    <text evidence="5 14">Isoprenoid biosynthesis; isopentenyl diphosphate biosynthesis via DXP pathway; isopentenyl diphosphate from 1-deoxy-D-xylulose 5-phosphate: step 2/6.</text>
</comment>
<comment type="similarity">
    <text evidence="7">Belongs to the IspD/TarI cytidylyltransferase family. IspD subfamily.</text>
</comment>
<comment type="catalytic activity">
    <reaction evidence="1 14">
        <text>4-CDP-2-C-methyl-D-erythritol 2-phosphate = 2-C-methyl-D-erythritol 2,4-cyclic diphosphate + CMP</text>
        <dbReference type="Rhea" id="RHEA:23864"/>
        <dbReference type="ChEBI" id="CHEBI:57919"/>
        <dbReference type="ChEBI" id="CHEBI:58483"/>
        <dbReference type="ChEBI" id="CHEBI:60377"/>
        <dbReference type="EC" id="4.6.1.12"/>
    </reaction>
</comment>
<dbReference type="Pfam" id="PF01128">
    <property type="entry name" value="IspD"/>
    <property type="match status" value="1"/>
</dbReference>
<dbReference type="GO" id="GO:0008685">
    <property type="term" value="F:2-C-methyl-D-erythritol 2,4-cyclodiphosphate synthase activity"/>
    <property type="evidence" value="ECO:0007669"/>
    <property type="project" value="UniProtKB-UniRule"/>
</dbReference>
<dbReference type="EC" id="2.7.7.60" evidence="14"/>
<dbReference type="AlphaFoldDB" id="A0A916QY84"/>
<dbReference type="Pfam" id="PF02542">
    <property type="entry name" value="YgbB"/>
    <property type="match status" value="1"/>
</dbReference>
<keyword evidence="11 14" id="KW-0414">Isoprene biosynthesis</keyword>
<dbReference type="GO" id="GO:0046872">
    <property type="term" value="F:metal ion binding"/>
    <property type="evidence" value="ECO:0007669"/>
    <property type="project" value="UniProtKB-KW"/>
</dbReference>
<evidence type="ECO:0000313" key="17">
    <source>
        <dbReference type="Proteomes" id="UP000628017"/>
    </source>
</evidence>
<feature type="domain" description="2-C-methyl-D-erythritol 2,4-cyclodiphosphate synthase" evidence="15">
    <location>
        <begin position="227"/>
        <end position="380"/>
    </location>
</feature>
<evidence type="ECO:0000256" key="5">
    <source>
        <dbReference type="ARBA" id="ARBA00004787"/>
    </source>
</evidence>
<feature type="site" description="Transition state stabilizer" evidence="14">
    <location>
        <position position="18"/>
    </location>
</feature>
<dbReference type="GO" id="GO:0050518">
    <property type="term" value="F:2-C-methyl-D-erythritol 4-phosphate cytidylyltransferase activity"/>
    <property type="evidence" value="ECO:0007669"/>
    <property type="project" value="UniProtKB-UniRule"/>
</dbReference>
<feature type="site" description="Positions MEP for the nucleophilic attack" evidence="14">
    <location>
        <position position="207"/>
    </location>
</feature>
<dbReference type="SUPFAM" id="SSF53448">
    <property type="entry name" value="Nucleotide-diphospho-sugar transferases"/>
    <property type="match status" value="1"/>
</dbReference>
<dbReference type="Gene3D" id="3.90.550.10">
    <property type="entry name" value="Spore Coat Polysaccharide Biosynthesis Protein SpsA, Chain A"/>
    <property type="match status" value="1"/>
</dbReference>
<feature type="region of interest" description="2-C-methyl-D-erythritol 4-phosphate cytidylyltransferase" evidence="14">
    <location>
        <begin position="1"/>
        <end position="227"/>
    </location>
</feature>
<protein>
    <recommendedName>
        <fullName evidence="14">Bifunctional enzyme IspD/IspF</fullName>
    </recommendedName>
    <domain>
        <recommendedName>
            <fullName evidence="14">2-C-methyl-D-erythritol 4-phosphate cytidylyltransferase</fullName>
            <ecNumber evidence="14">2.7.7.60</ecNumber>
        </recommendedName>
        <alternativeName>
            <fullName evidence="14">4-diphosphocytidyl-2C-methyl-D-erythritol synthase</fullName>
        </alternativeName>
        <alternativeName>
            <fullName evidence="14">MEP cytidylyltransferase</fullName>
            <shortName evidence="14">MCT</shortName>
        </alternativeName>
    </domain>
    <domain>
        <recommendedName>
            <fullName evidence="14">2-C-methyl-D-erythritol 2,4-cyclodiphosphate synthase</fullName>
            <shortName evidence="14">MECDP-synthase</shortName>
            <shortName evidence="14">MECPP-synthase</shortName>
            <shortName evidence="14">MECPS</shortName>
            <ecNumber evidence="14">4.6.1.12</ecNumber>
        </recommendedName>
    </domain>
</protein>
<evidence type="ECO:0000256" key="9">
    <source>
        <dbReference type="ARBA" id="ARBA00022695"/>
    </source>
</evidence>
<keyword evidence="17" id="KW-1185">Reference proteome</keyword>
<dbReference type="InterPro" id="IPR001228">
    <property type="entry name" value="IspD"/>
</dbReference>
<feature type="binding site" evidence="14">
    <location>
        <begin position="358"/>
        <end position="361"/>
    </location>
    <ligand>
        <name>4-CDP-2-C-methyl-D-erythritol 2-phosphate</name>
        <dbReference type="ChEBI" id="CHEBI:57919"/>
    </ligand>
</feature>
<dbReference type="PROSITE" id="PS01295">
    <property type="entry name" value="ISPD"/>
    <property type="match status" value="1"/>
</dbReference>
<dbReference type="Proteomes" id="UP000628017">
    <property type="component" value="Unassembled WGS sequence"/>
</dbReference>
<dbReference type="NCBIfam" id="NF006899">
    <property type="entry name" value="PRK09382.1"/>
    <property type="match status" value="1"/>
</dbReference>
<dbReference type="InterPro" id="IPR029044">
    <property type="entry name" value="Nucleotide-diphossugar_trans"/>
</dbReference>
<comment type="function">
    <text evidence="14">Bifunctional enzyme that catalyzes the formation of 4-diphosphocytidyl-2-C-methyl-D-erythritol from CTP and 2-C-methyl-D-erythritol 4-phosphate (MEP) (IspD), and catalyzes the conversion of 4-diphosphocytidyl-2-C-methyl-D-erythritol 2-phosphate (CDP-ME2P) to 2-C-methyl-D-erythritol 2,4-cyclodiphosphate (ME-CPP) with a corresponding release of cytidine 5-monophosphate (CMP) (IspF).</text>
</comment>
<dbReference type="InterPro" id="IPR036571">
    <property type="entry name" value="MECDP_synthase_sf"/>
</dbReference>
<keyword evidence="13 14" id="KW-0511">Multifunctional enzyme</keyword>
<comment type="similarity">
    <text evidence="14">In the C-terminal section; belongs to the IspF family.</text>
</comment>
<evidence type="ECO:0000256" key="14">
    <source>
        <dbReference type="HAMAP-Rule" id="MF_01520"/>
    </source>
</evidence>
<comment type="catalytic activity">
    <reaction evidence="2 14">
        <text>2-C-methyl-D-erythritol 4-phosphate + CTP + H(+) = 4-CDP-2-C-methyl-D-erythritol + diphosphate</text>
        <dbReference type="Rhea" id="RHEA:13429"/>
        <dbReference type="ChEBI" id="CHEBI:15378"/>
        <dbReference type="ChEBI" id="CHEBI:33019"/>
        <dbReference type="ChEBI" id="CHEBI:37563"/>
        <dbReference type="ChEBI" id="CHEBI:57823"/>
        <dbReference type="ChEBI" id="CHEBI:58262"/>
        <dbReference type="EC" id="2.7.7.60"/>
    </reaction>
</comment>
<keyword evidence="9 14" id="KW-0548">Nucleotidyltransferase</keyword>
<accession>A0A916QY84</accession>
<evidence type="ECO:0000256" key="13">
    <source>
        <dbReference type="ARBA" id="ARBA00023268"/>
    </source>
</evidence>
<evidence type="ECO:0000256" key="11">
    <source>
        <dbReference type="ARBA" id="ARBA00023229"/>
    </source>
</evidence>
<dbReference type="EMBL" id="BMKA01000003">
    <property type="protein sequence ID" value="GGA20617.1"/>
    <property type="molecule type" value="Genomic_DNA"/>
</dbReference>
<evidence type="ECO:0000256" key="7">
    <source>
        <dbReference type="ARBA" id="ARBA00009789"/>
    </source>
</evidence>
<dbReference type="SUPFAM" id="SSF69765">
    <property type="entry name" value="IpsF-like"/>
    <property type="match status" value="1"/>
</dbReference>
<dbReference type="PANTHER" id="PTHR43181:SF1">
    <property type="entry name" value="2-C-METHYL-D-ERYTHRITOL 2,4-CYCLODIPHOSPHATE SYNTHASE, CHLOROPLASTIC"/>
    <property type="match status" value="1"/>
</dbReference>
<evidence type="ECO:0000313" key="16">
    <source>
        <dbReference type="EMBL" id="GGA20617.1"/>
    </source>
</evidence>
<evidence type="ECO:0000256" key="10">
    <source>
        <dbReference type="ARBA" id="ARBA00022723"/>
    </source>
</evidence>
<dbReference type="GO" id="GO:0019288">
    <property type="term" value="P:isopentenyl diphosphate biosynthetic process, methylerythritol 4-phosphate pathway"/>
    <property type="evidence" value="ECO:0007669"/>
    <property type="project" value="UniProtKB-UniRule"/>
</dbReference>
<dbReference type="RefSeq" id="WP_229678528.1">
    <property type="nucleotide sequence ID" value="NZ_BMKA01000003.1"/>
</dbReference>
<comment type="similarity">
    <text evidence="14">In the N-terminal section; belongs to the IspD/TarI cytidylyltransferase family. IspD subfamily.</text>
</comment>
<dbReference type="NCBIfam" id="TIGR00151">
    <property type="entry name" value="ispF"/>
    <property type="match status" value="1"/>
</dbReference>
<evidence type="ECO:0000256" key="3">
    <source>
        <dbReference type="ARBA" id="ARBA00001968"/>
    </source>
</evidence>
<dbReference type="InterPro" id="IPR018294">
    <property type="entry name" value="ISPD_synthase_CS"/>
</dbReference>
<evidence type="ECO:0000256" key="2">
    <source>
        <dbReference type="ARBA" id="ARBA00001282"/>
    </source>
</evidence>
<dbReference type="FunFam" id="3.90.550.10:FF:000003">
    <property type="entry name" value="2-C-methyl-D-erythritol 4-phosphate cytidylyltransferase"/>
    <property type="match status" value="1"/>
</dbReference>
<sequence>MSDLSAEFLIVAAGRGTRAGGGIPKQYRPLRGKPVLYHTISACLASDAITNLRVVIHPDDLTLYSDTVAPITDARLQPPVFGGDSRSDSVRRGLAACNGSHVLIHDGARPLLERAKIDALLEALHHKRAAFLAVLVVDALWRADSDVAQAPVSRDGLWRAQTPQAFRLRDIRAAHDATNDDLPDDVETARAFGLEVSIVEGSQTNIKITQPGDFALAEQLMGAEMDIRTGNGFDVHKFGPGDHVTLNGVTIPHDQGLVGHSDADVAMHTLTDAIFGALAEGDIGQWFPPSEPEWKGAASDIFLRKAVERTAARGFTITHMDCTIICEEPKIGPHTTAMRQKLAEITGIDVDRISVKATTTEQLGFAGRKEGIAAQATATLVKL</sequence>
<dbReference type="GO" id="GO:0016114">
    <property type="term" value="P:terpenoid biosynthetic process"/>
    <property type="evidence" value="ECO:0007669"/>
    <property type="project" value="InterPro"/>
</dbReference>
<dbReference type="HAMAP" id="MF_00108">
    <property type="entry name" value="IspD"/>
    <property type="match status" value="1"/>
</dbReference>
<feature type="binding site" evidence="14">
    <location>
        <position position="268"/>
    </location>
    <ligand>
        <name>a divalent metal cation</name>
        <dbReference type="ChEBI" id="CHEBI:60240"/>
    </ligand>
</feature>
<reference evidence="16" key="2">
    <citation type="submission" date="2020-09" db="EMBL/GenBank/DDBJ databases">
        <authorList>
            <person name="Sun Q."/>
            <person name="Zhou Y."/>
        </authorList>
    </citation>
    <scope>NUCLEOTIDE SEQUENCE</scope>
    <source>
        <strain evidence="16">CGMCC 1.15880</strain>
    </source>
</reference>
<feature type="site" description="Transition state stabilizer" evidence="14">
    <location>
        <position position="260"/>
    </location>
</feature>
<feature type="site" description="Transition state stabilizer" evidence="14">
    <location>
        <position position="25"/>
    </location>
</feature>
<evidence type="ECO:0000259" key="15">
    <source>
        <dbReference type="Pfam" id="PF02542"/>
    </source>
</evidence>
<comment type="cofactor">
    <cofactor evidence="3 14">
        <name>a divalent metal cation</name>
        <dbReference type="ChEBI" id="CHEBI:60240"/>
    </cofactor>
</comment>
<dbReference type="InterPro" id="IPR003526">
    <property type="entry name" value="MECDP_synthase"/>
</dbReference>
<dbReference type="HAMAP" id="MF_00107">
    <property type="entry name" value="IspF"/>
    <property type="match status" value="1"/>
</dbReference>
<comment type="caution">
    <text evidence="14">Lacks conserved residue(s) required for the propagation of feature annotation.</text>
</comment>
<dbReference type="InterPro" id="IPR026596">
    <property type="entry name" value="IspD/F"/>
</dbReference>
<comment type="pathway">
    <text evidence="4 14">Isoprenoid biosynthesis; isopentenyl diphosphate biosynthesis via DXP pathway; isopentenyl diphosphate from 1-deoxy-D-xylulose 5-phosphate: step 4/6.</text>
</comment>
<feature type="binding site" evidence="14">
    <location>
        <begin position="234"/>
        <end position="236"/>
    </location>
    <ligand>
        <name>4-CDP-2-C-methyl-D-erythritol 2-phosphate</name>
        <dbReference type="ChEBI" id="CHEBI:57919"/>
    </ligand>
</feature>
<feature type="binding site" evidence="14">
    <location>
        <position position="365"/>
    </location>
    <ligand>
        <name>4-CDP-2-C-methyl-D-erythritol 2-phosphate</name>
        <dbReference type="ChEBI" id="CHEBI:57919"/>
    </ligand>
</feature>
<dbReference type="NCBIfam" id="TIGR00453">
    <property type="entry name" value="ispD"/>
    <property type="match status" value="1"/>
</dbReference>
<feature type="region of interest" description="2-C-methyl-D-erythritol 2,4-cyclodiphosphate synthase" evidence="14">
    <location>
        <begin position="228"/>
        <end position="383"/>
    </location>
</feature>
<evidence type="ECO:0000256" key="12">
    <source>
        <dbReference type="ARBA" id="ARBA00023239"/>
    </source>
</evidence>
<keyword evidence="8 14" id="KW-0808">Transferase</keyword>
<proteinExistence type="inferred from homology"/>
<dbReference type="HAMAP" id="MF_01520">
    <property type="entry name" value="IspDF"/>
    <property type="match status" value="1"/>
</dbReference>
<dbReference type="Gene3D" id="3.30.1330.50">
    <property type="entry name" value="2-C-methyl-D-erythritol 2,4-cyclodiphosphate synthase"/>
    <property type="match status" value="1"/>
</dbReference>
<dbReference type="PANTHER" id="PTHR43181">
    <property type="entry name" value="2-C-METHYL-D-ERYTHRITOL 2,4-CYCLODIPHOSPHATE SYNTHASE, CHLOROPLASTIC"/>
    <property type="match status" value="1"/>
</dbReference>
<feature type="site" description="Transition state stabilizer" evidence="14">
    <location>
        <position position="359"/>
    </location>
</feature>
<evidence type="ECO:0000256" key="8">
    <source>
        <dbReference type="ARBA" id="ARBA00022679"/>
    </source>
</evidence>
<evidence type="ECO:0000256" key="1">
    <source>
        <dbReference type="ARBA" id="ARBA00000200"/>
    </source>
</evidence>
<keyword evidence="10 14" id="KW-0479">Metal-binding</keyword>
<feature type="binding site" evidence="14">
    <location>
        <position position="368"/>
    </location>
    <ligand>
        <name>4-CDP-2-C-methyl-D-erythritol 2-phosphate</name>
        <dbReference type="ChEBI" id="CHEBI:57919"/>
    </ligand>
</feature>
<dbReference type="InterPro" id="IPR020555">
    <property type="entry name" value="MECDP_synthase_CS"/>
</dbReference>
<dbReference type="InterPro" id="IPR034683">
    <property type="entry name" value="IspD/TarI"/>
</dbReference>
<dbReference type="PROSITE" id="PS01350">
    <property type="entry name" value="ISPF"/>
    <property type="match status" value="1"/>
</dbReference>
<dbReference type="EC" id="4.6.1.12" evidence="14"/>